<dbReference type="STRING" id="30732.ENSOMEP00000007470"/>
<reference evidence="2" key="2">
    <citation type="journal article" name="BMC Genomics">
        <title>Long-read sequencing and de novo genome assembly of marine medaka (Oryzias melastigma).</title>
        <authorList>
            <person name="Liang P."/>
            <person name="Saqib H.S.A."/>
            <person name="Ni X."/>
            <person name="Shen Y."/>
        </authorList>
    </citation>
    <scope>NUCLEOTIDE SEQUENCE</scope>
    <source>
        <strain evidence="2">Bigg-433</strain>
    </source>
</reference>
<dbReference type="OMA" id="SSNAWVK"/>
<evidence type="ECO:0000313" key="4">
    <source>
        <dbReference type="Proteomes" id="UP000261560"/>
    </source>
</evidence>
<dbReference type="Gene3D" id="3.40.50.720">
    <property type="entry name" value="NAD(P)-binding Rossmann-like Domain"/>
    <property type="match status" value="1"/>
</dbReference>
<protein>
    <submittedName>
        <fullName evidence="2 3">Flavin reductase (NADPH)</fullName>
    </submittedName>
</protein>
<dbReference type="EMBL" id="WKFB01000302">
    <property type="protein sequence ID" value="KAF6727483.1"/>
    <property type="molecule type" value="Genomic_DNA"/>
</dbReference>
<reference evidence="3" key="1">
    <citation type="submission" date="2025-05" db="UniProtKB">
        <authorList>
            <consortium name="Ensembl"/>
        </authorList>
    </citation>
    <scope>IDENTIFICATION</scope>
</reference>
<dbReference type="InterPro" id="IPR036291">
    <property type="entry name" value="NAD(P)-bd_dom_sf"/>
</dbReference>
<accession>A0A3B3BPS4</accession>
<dbReference type="CDD" id="cd05244">
    <property type="entry name" value="BVR-B_like_SDR_a"/>
    <property type="match status" value="1"/>
</dbReference>
<dbReference type="PaxDb" id="30732-ENSOMEP00000007470"/>
<dbReference type="PANTHER" id="PTHR15020:SF50">
    <property type="entry name" value="UPF0659 PROTEIN YMR090W"/>
    <property type="match status" value="1"/>
</dbReference>
<dbReference type="Proteomes" id="UP000646548">
    <property type="component" value="Unassembled WGS sequence"/>
</dbReference>
<organism evidence="3 4">
    <name type="scientific">Oryzias melastigma</name>
    <name type="common">Marine medaka</name>
    <dbReference type="NCBI Taxonomy" id="30732"/>
    <lineage>
        <taxon>Eukaryota</taxon>
        <taxon>Metazoa</taxon>
        <taxon>Chordata</taxon>
        <taxon>Craniata</taxon>
        <taxon>Vertebrata</taxon>
        <taxon>Euteleostomi</taxon>
        <taxon>Actinopterygii</taxon>
        <taxon>Neopterygii</taxon>
        <taxon>Teleostei</taxon>
        <taxon>Neoteleostei</taxon>
        <taxon>Acanthomorphata</taxon>
        <taxon>Ovalentaria</taxon>
        <taxon>Atherinomorphae</taxon>
        <taxon>Beloniformes</taxon>
        <taxon>Adrianichthyidae</taxon>
        <taxon>Oryziinae</taxon>
        <taxon>Oryzias</taxon>
    </lineage>
</organism>
<dbReference type="OrthoDB" id="419598at2759"/>
<dbReference type="Proteomes" id="UP000261560">
    <property type="component" value="Unplaced"/>
</dbReference>
<dbReference type="SUPFAM" id="SSF51735">
    <property type="entry name" value="NAD(P)-binding Rossmann-fold domains"/>
    <property type="match status" value="1"/>
</dbReference>
<proteinExistence type="predicted"/>
<sequence>MKIAVLGATGQTGQFLVKQALEQGHVVTAVVRNPAKLAVHNDNLKVVKADIFTADSLKDHFKDQDVVMSCLGFPASFFSGVTGYTMSMAAVVGAMQEARVSRLITMTSWYTEPNSGTQSSYLIRFLLLPMIRSVLNNMYEMEQSLAKTQDINWTVVRPPGLKNLPATAQEFLTHEGYFVPESSGQPPRSAVGRGDVARFMLSLLNSNAWVKKGVAITTK</sequence>
<dbReference type="Pfam" id="PF13460">
    <property type="entry name" value="NAD_binding_10"/>
    <property type="match status" value="1"/>
</dbReference>
<feature type="domain" description="NAD(P)-binding" evidence="1">
    <location>
        <begin position="7"/>
        <end position="206"/>
    </location>
</feature>
<gene>
    <name evidence="2" type="ORF">FQA47_005524</name>
</gene>
<dbReference type="Ensembl" id="ENSOMET00000004057.1">
    <property type="protein sequence ID" value="ENSOMEP00000007470.1"/>
    <property type="gene ID" value="ENSOMEG00000008572.1"/>
</dbReference>
<dbReference type="PANTHER" id="PTHR15020">
    <property type="entry name" value="FLAVIN REDUCTASE-RELATED"/>
    <property type="match status" value="1"/>
</dbReference>
<evidence type="ECO:0000259" key="1">
    <source>
        <dbReference type="Pfam" id="PF13460"/>
    </source>
</evidence>
<dbReference type="GeneTree" id="ENSGT00390000014810"/>
<dbReference type="AlphaFoldDB" id="A0A3B3BPS4"/>
<name>A0A3B3BPS4_ORYME</name>
<keyword evidence="4" id="KW-1185">Reference proteome</keyword>
<evidence type="ECO:0000313" key="2">
    <source>
        <dbReference type="EMBL" id="KAF6727483.1"/>
    </source>
</evidence>
<dbReference type="InterPro" id="IPR016040">
    <property type="entry name" value="NAD(P)-bd_dom"/>
</dbReference>
<dbReference type="GO" id="GO:0003824">
    <property type="term" value="F:catalytic activity"/>
    <property type="evidence" value="ECO:0007669"/>
    <property type="project" value="UniProtKB-ARBA"/>
</dbReference>
<evidence type="ECO:0000313" key="3">
    <source>
        <dbReference type="Ensembl" id="ENSOMEP00000007470.1"/>
    </source>
</evidence>